<evidence type="ECO:0000256" key="1">
    <source>
        <dbReference type="ARBA" id="ARBA00022723"/>
    </source>
</evidence>
<feature type="chain" id="PRO_5023882388" description="EF-hand domain-containing protein" evidence="5">
    <location>
        <begin position="20"/>
        <end position="199"/>
    </location>
</feature>
<dbReference type="InterPro" id="IPR011992">
    <property type="entry name" value="EF-hand-dom_pair"/>
</dbReference>
<name>A0A5J5BF75_9ASTE</name>
<dbReference type="EMBL" id="CM018036">
    <property type="protein sequence ID" value="KAA8541384.1"/>
    <property type="molecule type" value="Genomic_DNA"/>
</dbReference>
<dbReference type="PANTHER" id="PTHR10891">
    <property type="entry name" value="EF-HAND CALCIUM-BINDING DOMAIN CONTAINING PROTEIN"/>
    <property type="match status" value="1"/>
</dbReference>
<evidence type="ECO:0000256" key="2">
    <source>
        <dbReference type="ARBA" id="ARBA00022737"/>
    </source>
</evidence>
<dbReference type="Proteomes" id="UP000325577">
    <property type="component" value="Linkage Group LG13"/>
</dbReference>
<reference evidence="7 8" key="1">
    <citation type="submission" date="2019-09" db="EMBL/GenBank/DDBJ databases">
        <title>A chromosome-level genome assembly of the Chinese tupelo Nyssa sinensis.</title>
        <authorList>
            <person name="Yang X."/>
            <person name="Kang M."/>
            <person name="Yang Y."/>
            <person name="Xiong H."/>
            <person name="Wang M."/>
            <person name="Zhang Z."/>
            <person name="Wang Z."/>
            <person name="Wu H."/>
            <person name="Ma T."/>
            <person name="Liu J."/>
            <person name="Xi Z."/>
        </authorList>
    </citation>
    <scope>NUCLEOTIDE SEQUENCE [LARGE SCALE GENOMIC DNA]</scope>
    <source>
        <strain evidence="7">J267</strain>
        <tissue evidence="7">Leaf</tissue>
    </source>
</reference>
<dbReference type="PROSITE" id="PS50222">
    <property type="entry name" value="EF_HAND_2"/>
    <property type="match status" value="4"/>
</dbReference>
<keyword evidence="5" id="KW-0732">Signal</keyword>
<sequence length="199" mass="22342">MRKIFLLILLNFKMDIVSCFNKMMKKKKPVSSTNPSREVVVESSSSSSMAPKSMMEELEQVFKTCDADGDGNISPSELVAIMRKVGSEPTEEQVQLIMAEYDRNGDGLIDFNEFMELNTKGFDSDEFLKVLKSAFSIYDVDKDGFISANELQKTYLSLGKNHSMEDCKRMISAVDSDGDGMVNFEEFKAMMMGSDFNSS</sequence>
<feature type="region of interest" description="Disordered" evidence="4">
    <location>
        <begin position="27"/>
        <end position="46"/>
    </location>
</feature>
<dbReference type="FunFam" id="1.10.238.10:FF:000001">
    <property type="entry name" value="Calmodulin 1"/>
    <property type="match status" value="1"/>
</dbReference>
<dbReference type="SUPFAM" id="SSF47473">
    <property type="entry name" value="EF-hand"/>
    <property type="match status" value="1"/>
</dbReference>
<feature type="domain" description="EF-hand" evidence="6">
    <location>
        <begin position="53"/>
        <end position="88"/>
    </location>
</feature>
<keyword evidence="8" id="KW-1185">Reference proteome</keyword>
<protein>
    <recommendedName>
        <fullName evidence="6">EF-hand domain-containing protein</fullName>
    </recommendedName>
</protein>
<feature type="compositionally biased region" description="Low complexity" evidence="4">
    <location>
        <begin position="36"/>
        <end position="46"/>
    </location>
</feature>
<feature type="domain" description="EF-hand" evidence="6">
    <location>
        <begin position="89"/>
        <end position="124"/>
    </location>
</feature>
<feature type="domain" description="EF-hand" evidence="6">
    <location>
        <begin position="162"/>
        <end position="197"/>
    </location>
</feature>
<keyword evidence="1" id="KW-0479">Metal-binding</keyword>
<dbReference type="OrthoDB" id="26525at2759"/>
<evidence type="ECO:0000256" key="4">
    <source>
        <dbReference type="SAM" id="MobiDB-lite"/>
    </source>
</evidence>
<dbReference type="InterPro" id="IPR002048">
    <property type="entry name" value="EF_hand_dom"/>
</dbReference>
<dbReference type="GO" id="GO:0005509">
    <property type="term" value="F:calcium ion binding"/>
    <property type="evidence" value="ECO:0007669"/>
    <property type="project" value="InterPro"/>
</dbReference>
<feature type="signal peptide" evidence="5">
    <location>
        <begin position="1"/>
        <end position="19"/>
    </location>
</feature>
<accession>A0A5J5BF75</accession>
<evidence type="ECO:0000313" key="7">
    <source>
        <dbReference type="EMBL" id="KAA8541384.1"/>
    </source>
</evidence>
<evidence type="ECO:0000313" key="8">
    <source>
        <dbReference type="Proteomes" id="UP000325577"/>
    </source>
</evidence>
<dbReference type="PROSITE" id="PS00018">
    <property type="entry name" value="EF_HAND_1"/>
    <property type="match status" value="4"/>
</dbReference>
<organism evidence="7 8">
    <name type="scientific">Nyssa sinensis</name>
    <dbReference type="NCBI Taxonomy" id="561372"/>
    <lineage>
        <taxon>Eukaryota</taxon>
        <taxon>Viridiplantae</taxon>
        <taxon>Streptophyta</taxon>
        <taxon>Embryophyta</taxon>
        <taxon>Tracheophyta</taxon>
        <taxon>Spermatophyta</taxon>
        <taxon>Magnoliopsida</taxon>
        <taxon>eudicotyledons</taxon>
        <taxon>Gunneridae</taxon>
        <taxon>Pentapetalae</taxon>
        <taxon>asterids</taxon>
        <taxon>Cornales</taxon>
        <taxon>Nyssaceae</taxon>
        <taxon>Nyssa</taxon>
    </lineage>
</organism>
<dbReference type="AlphaFoldDB" id="A0A5J5BF75"/>
<evidence type="ECO:0000259" key="6">
    <source>
        <dbReference type="PROSITE" id="PS50222"/>
    </source>
</evidence>
<evidence type="ECO:0000256" key="5">
    <source>
        <dbReference type="SAM" id="SignalP"/>
    </source>
</evidence>
<gene>
    <name evidence="7" type="ORF">F0562_025346</name>
</gene>
<dbReference type="InterPro" id="IPR018247">
    <property type="entry name" value="EF_Hand_1_Ca_BS"/>
</dbReference>
<dbReference type="InterPro" id="IPR039647">
    <property type="entry name" value="EF_hand_pair_protein_CML-like"/>
</dbReference>
<dbReference type="Gene3D" id="1.10.238.10">
    <property type="entry name" value="EF-hand"/>
    <property type="match status" value="2"/>
</dbReference>
<proteinExistence type="predicted"/>
<evidence type="ECO:0000256" key="3">
    <source>
        <dbReference type="ARBA" id="ARBA00022837"/>
    </source>
</evidence>
<dbReference type="Pfam" id="PF13499">
    <property type="entry name" value="EF-hand_7"/>
    <property type="match status" value="2"/>
</dbReference>
<feature type="domain" description="EF-hand" evidence="6">
    <location>
        <begin position="126"/>
        <end position="161"/>
    </location>
</feature>
<keyword evidence="2" id="KW-0677">Repeat</keyword>
<dbReference type="SMART" id="SM00054">
    <property type="entry name" value="EFh"/>
    <property type="match status" value="4"/>
</dbReference>
<keyword evidence="3" id="KW-0106">Calcium</keyword>